<evidence type="ECO:0000256" key="12">
    <source>
        <dbReference type="ARBA" id="ARBA00049255"/>
    </source>
</evidence>
<evidence type="ECO:0000256" key="6">
    <source>
        <dbReference type="ARBA" id="ARBA00022840"/>
    </source>
</evidence>
<evidence type="ECO:0000259" key="16">
    <source>
        <dbReference type="PROSITE" id="PS51447"/>
    </source>
</evidence>
<keyword evidence="4" id="KW-0436">Ligase</keyword>
<evidence type="ECO:0000256" key="7">
    <source>
        <dbReference type="ARBA" id="ARBA00022917"/>
    </source>
</evidence>
<dbReference type="Pfam" id="PF01409">
    <property type="entry name" value="tRNA-synt_2d"/>
    <property type="match status" value="2"/>
</dbReference>
<reference evidence="17 18" key="1">
    <citation type="journal article" date="2020" name="Appl. Microbiol. Biotechnol.">
        <title>Targeted gene deletion in Brettanomyces bruxellensis with an expression-free CRISPR-Cas9 system.</title>
        <authorList>
            <person name="Varela C."/>
            <person name="Bartel C."/>
            <person name="Onetto C."/>
            <person name="Borneman A."/>
        </authorList>
    </citation>
    <scope>NUCLEOTIDE SEQUENCE [LARGE SCALE GENOMIC DNA]</scope>
    <source>
        <strain evidence="17 18">AWRI1613</strain>
    </source>
</reference>
<evidence type="ECO:0000313" key="18">
    <source>
        <dbReference type="Proteomes" id="UP000568158"/>
    </source>
</evidence>
<comment type="subcellular location">
    <subcellularLocation>
        <location evidence="1">Mitochondrion matrix</location>
    </subcellularLocation>
</comment>
<feature type="domain" description="FDX-ACB" evidence="16">
    <location>
        <begin position="386"/>
        <end position="484"/>
    </location>
</feature>
<name>A0A8H6BB50_DEKBR</name>
<dbReference type="InterPro" id="IPR045864">
    <property type="entry name" value="aa-tRNA-synth_II/BPL/LPL"/>
</dbReference>
<dbReference type="EMBL" id="JABCYN010000034">
    <property type="protein sequence ID" value="KAF6008671.1"/>
    <property type="molecule type" value="Genomic_DNA"/>
</dbReference>
<dbReference type="SUPFAM" id="SSF54991">
    <property type="entry name" value="Anticodon-binding domain of PheRS"/>
    <property type="match status" value="1"/>
</dbReference>
<keyword evidence="6" id="KW-0067">ATP-binding</keyword>
<keyword evidence="8" id="KW-0809">Transit peptide</keyword>
<dbReference type="Proteomes" id="UP000568158">
    <property type="component" value="Unassembled WGS sequence"/>
</dbReference>
<keyword evidence="9" id="KW-0496">Mitochondrion</keyword>
<dbReference type="InterPro" id="IPR002319">
    <property type="entry name" value="Phenylalanyl-tRNA_Synthase"/>
</dbReference>
<dbReference type="FunFam" id="3.30.930.10:FF:000053">
    <property type="entry name" value="Phenylalanyl-tRNA synthetase mitochondrial"/>
    <property type="match status" value="1"/>
</dbReference>
<evidence type="ECO:0000256" key="11">
    <source>
        <dbReference type="ARBA" id="ARBA00031194"/>
    </source>
</evidence>
<accession>A0A8H6BB50</accession>
<dbReference type="GO" id="GO:0005759">
    <property type="term" value="C:mitochondrial matrix"/>
    <property type="evidence" value="ECO:0007669"/>
    <property type="project" value="UniProtKB-SubCell"/>
</dbReference>
<dbReference type="GO" id="GO:0000049">
    <property type="term" value="F:tRNA binding"/>
    <property type="evidence" value="ECO:0007669"/>
    <property type="project" value="InterPro"/>
</dbReference>
<dbReference type="PROSITE" id="PS50862">
    <property type="entry name" value="AA_TRNA_LIGASE_II"/>
    <property type="match status" value="1"/>
</dbReference>
<dbReference type="GO" id="GO:0005524">
    <property type="term" value="F:ATP binding"/>
    <property type="evidence" value="ECO:0007669"/>
    <property type="project" value="UniProtKB-KW"/>
</dbReference>
<organism evidence="17 18">
    <name type="scientific">Dekkera bruxellensis</name>
    <name type="common">Brettanomyces custersii</name>
    <dbReference type="NCBI Taxonomy" id="5007"/>
    <lineage>
        <taxon>Eukaryota</taxon>
        <taxon>Fungi</taxon>
        <taxon>Dikarya</taxon>
        <taxon>Ascomycota</taxon>
        <taxon>Saccharomycotina</taxon>
        <taxon>Pichiomycetes</taxon>
        <taxon>Pichiales</taxon>
        <taxon>Pichiaceae</taxon>
        <taxon>Brettanomyces</taxon>
    </lineage>
</organism>
<dbReference type="FunFam" id="3.30.70.380:FF:000002">
    <property type="entry name" value="phenylalanine--tRNA ligase, mitochondrial"/>
    <property type="match status" value="1"/>
</dbReference>
<dbReference type="CDD" id="cd00496">
    <property type="entry name" value="PheRS_alpha_core"/>
    <property type="match status" value="1"/>
</dbReference>
<proteinExistence type="inferred from homology"/>
<dbReference type="Gene3D" id="3.30.70.380">
    <property type="entry name" value="Ferrodoxin-fold anticodon-binding domain"/>
    <property type="match status" value="1"/>
</dbReference>
<evidence type="ECO:0000256" key="1">
    <source>
        <dbReference type="ARBA" id="ARBA00004305"/>
    </source>
</evidence>
<evidence type="ECO:0000256" key="10">
    <source>
        <dbReference type="ARBA" id="ARBA00023146"/>
    </source>
</evidence>
<keyword evidence="5" id="KW-0547">Nucleotide-binding</keyword>
<evidence type="ECO:0000256" key="5">
    <source>
        <dbReference type="ARBA" id="ARBA00022741"/>
    </source>
</evidence>
<comment type="caution">
    <text evidence="17">The sequence shown here is derived from an EMBL/GenBank/DDBJ whole genome shotgun (WGS) entry which is preliminary data.</text>
</comment>
<evidence type="ECO:0000256" key="3">
    <source>
        <dbReference type="ARBA" id="ARBA00012814"/>
    </source>
</evidence>
<evidence type="ECO:0000256" key="4">
    <source>
        <dbReference type="ARBA" id="ARBA00022598"/>
    </source>
</evidence>
<dbReference type="GO" id="GO:0004826">
    <property type="term" value="F:phenylalanine-tRNA ligase activity"/>
    <property type="evidence" value="ECO:0007669"/>
    <property type="project" value="UniProtKB-EC"/>
</dbReference>
<feature type="domain" description="Aminoacyl-transfer RNA synthetases class-II family profile" evidence="15">
    <location>
        <begin position="172"/>
        <end position="368"/>
    </location>
</feature>
<comment type="similarity">
    <text evidence="2">Belongs to the class-II aminoacyl-tRNA synthetase family.</text>
</comment>
<dbReference type="Gene3D" id="3.30.930.10">
    <property type="entry name" value="Bira Bifunctional Protein, Domain 2"/>
    <property type="match status" value="1"/>
</dbReference>
<dbReference type="InterPro" id="IPR006195">
    <property type="entry name" value="aa-tRNA-synth_II"/>
</dbReference>
<comment type="function">
    <text evidence="13">Is responsible for the charging of tRNA(Phe) with phenylalanine in mitochondrial translation.</text>
</comment>
<keyword evidence="7" id="KW-0648">Protein biosynthesis</keyword>
<dbReference type="InterPro" id="IPR004530">
    <property type="entry name" value="Phe-tRNA-synth_IIc_mito"/>
</dbReference>
<dbReference type="PANTHER" id="PTHR11538">
    <property type="entry name" value="PHENYLALANYL-TRNA SYNTHETASE"/>
    <property type="match status" value="1"/>
</dbReference>
<sequence>MIQHISRATLNSVKNGTRNVFSLFDIGTRPQCCGAGLHAAQSRWTSSHRQQPEELIIMGKKYKTDLQTNVTPGILSLVGRNLYKDPNHPVGILRKIVEDQFEEPEYTKFDDFEPVVSTYENFDVLGFPKDHPGRSVHDSYYINNNYLLRTHTSAHEHKCFERCDSPGYLIAGDVYRRDEIDRTHYPVFHQMEGARHWDRSCYRSEQDMLASMEAEVAQLSKTTQGDVVVKDVGHDPVKNPTQPFMTEQETDLVAKHLKRTLEKVVASIFNAAKAAAKAAGSKEEYLNEPLKVRWVEAYFPWTSPSWEIEVWWKGEWLECLGCGVVRELVFENSEKKNTIGWAFGLGLDRLAMLLFDIPDIRLFWTLDPRFKNQFHAGQISLFKPYSRYPGTKRDISFWLPRGKDGETLPLNANDLMEIVRENSGDLAESVKLIDEFVHPKTGRKSQCYRVNYQSMDRSLTNDEVNALHQKSLKELVERFRIQLR</sequence>
<dbReference type="NCBIfam" id="TIGR00469">
    <property type="entry name" value="pheS_mito"/>
    <property type="match status" value="1"/>
</dbReference>
<evidence type="ECO:0000256" key="2">
    <source>
        <dbReference type="ARBA" id="ARBA00008226"/>
    </source>
</evidence>
<dbReference type="PROSITE" id="PS51447">
    <property type="entry name" value="FDX_ACB"/>
    <property type="match status" value="1"/>
</dbReference>
<gene>
    <name evidence="17" type="ORF">HII12_003898</name>
</gene>
<keyword evidence="10" id="KW-0030">Aminoacyl-tRNA synthetase</keyword>
<evidence type="ECO:0000256" key="8">
    <source>
        <dbReference type="ARBA" id="ARBA00022946"/>
    </source>
</evidence>
<evidence type="ECO:0000259" key="15">
    <source>
        <dbReference type="PROSITE" id="PS50862"/>
    </source>
</evidence>
<dbReference type="EC" id="6.1.1.20" evidence="3"/>
<dbReference type="PANTHER" id="PTHR11538:SF41">
    <property type="entry name" value="PHENYLALANINE--TRNA LIGASE, MITOCHONDRIAL"/>
    <property type="match status" value="1"/>
</dbReference>
<evidence type="ECO:0000256" key="14">
    <source>
        <dbReference type="ARBA" id="ARBA00073229"/>
    </source>
</evidence>
<dbReference type="SMART" id="SM00896">
    <property type="entry name" value="FDX-ACB"/>
    <property type="match status" value="1"/>
</dbReference>
<dbReference type="AlphaFoldDB" id="A0A8H6BB50"/>
<comment type="catalytic activity">
    <reaction evidence="12">
        <text>tRNA(Phe) + L-phenylalanine + ATP = L-phenylalanyl-tRNA(Phe) + AMP + diphosphate + H(+)</text>
        <dbReference type="Rhea" id="RHEA:19413"/>
        <dbReference type="Rhea" id="RHEA-COMP:9668"/>
        <dbReference type="Rhea" id="RHEA-COMP:9699"/>
        <dbReference type="ChEBI" id="CHEBI:15378"/>
        <dbReference type="ChEBI" id="CHEBI:30616"/>
        <dbReference type="ChEBI" id="CHEBI:33019"/>
        <dbReference type="ChEBI" id="CHEBI:58095"/>
        <dbReference type="ChEBI" id="CHEBI:78442"/>
        <dbReference type="ChEBI" id="CHEBI:78531"/>
        <dbReference type="ChEBI" id="CHEBI:456215"/>
        <dbReference type="EC" id="6.1.1.20"/>
    </reaction>
</comment>
<evidence type="ECO:0000256" key="13">
    <source>
        <dbReference type="ARBA" id="ARBA00057761"/>
    </source>
</evidence>
<dbReference type="GO" id="GO:0006432">
    <property type="term" value="P:phenylalanyl-tRNA aminoacylation"/>
    <property type="evidence" value="ECO:0007669"/>
    <property type="project" value="InterPro"/>
</dbReference>
<dbReference type="SUPFAM" id="SSF55681">
    <property type="entry name" value="Class II aaRS and biotin synthetases"/>
    <property type="match status" value="1"/>
</dbReference>
<protein>
    <recommendedName>
        <fullName evidence="14">Phenylalanine--tRNA ligase, mitochondrial</fullName>
        <ecNumber evidence="3">6.1.1.20</ecNumber>
    </recommendedName>
    <alternativeName>
        <fullName evidence="11">Phenylalanyl-tRNA synthetase</fullName>
    </alternativeName>
</protein>
<evidence type="ECO:0000256" key="9">
    <source>
        <dbReference type="ARBA" id="ARBA00023128"/>
    </source>
</evidence>
<dbReference type="InterPro" id="IPR005121">
    <property type="entry name" value="Fdx_antiC-bd"/>
</dbReference>
<dbReference type="InterPro" id="IPR036690">
    <property type="entry name" value="Fdx_antiC-bd_sf"/>
</dbReference>
<evidence type="ECO:0000313" key="17">
    <source>
        <dbReference type="EMBL" id="KAF6008671.1"/>
    </source>
</evidence>
<dbReference type="Pfam" id="PF03147">
    <property type="entry name" value="FDX-ACB"/>
    <property type="match status" value="1"/>
</dbReference>